<reference evidence="2 3" key="1">
    <citation type="submission" date="2018-08" db="EMBL/GenBank/DDBJ databases">
        <title>Genomic investigation of the strawberry pathogen Phytophthora fragariae indicates pathogenicity is determined by transcriptional variation in three key races.</title>
        <authorList>
            <person name="Adams T.M."/>
            <person name="Armitage A.D."/>
            <person name="Sobczyk M.K."/>
            <person name="Bates H.J."/>
            <person name="Dunwell J.M."/>
            <person name="Nellist C.F."/>
            <person name="Harrison R.J."/>
        </authorList>
    </citation>
    <scope>NUCLEOTIDE SEQUENCE [LARGE SCALE GENOMIC DNA]</scope>
    <source>
        <strain evidence="2 3">SCRP333</strain>
    </source>
</reference>
<evidence type="ECO:0000256" key="1">
    <source>
        <dbReference type="SAM" id="MobiDB-lite"/>
    </source>
</evidence>
<accession>A0A6A4FSG8</accession>
<dbReference type="AlphaFoldDB" id="A0A6A4FSG8"/>
<sequence>MIYVTDRKTEAGLARASESSAPSQRSQVLSILGDIRRQLDDIEKATVTSADDDEAKDEDRAELFEERKSCIAKIRPYQDSL</sequence>
<evidence type="ECO:0000313" key="2">
    <source>
        <dbReference type="EMBL" id="KAE9348447.1"/>
    </source>
</evidence>
<keyword evidence="3" id="KW-1185">Reference proteome</keyword>
<feature type="region of interest" description="Disordered" evidence="1">
    <location>
        <begin position="1"/>
        <end position="25"/>
    </location>
</feature>
<protein>
    <submittedName>
        <fullName evidence="2">Uncharacterized protein</fullName>
    </submittedName>
</protein>
<feature type="compositionally biased region" description="Basic and acidic residues" evidence="1">
    <location>
        <begin position="1"/>
        <end position="10"/>
    </location>
</feature>
<organism evidence="2 3">
    <name type="scientific">Phytophthora rubi</name>
    <dbReference type="NCBI Taxonomy" id="129364"/>
    <lineage>
        <taxon>Eukaryota</taxon>
        <taxon>Sar</taxon>
        <taxon>Stramenopiles</taxon>
        <taxon>Oomycota</taxon>
        <taxon>Peronosporomycetes</taxon>
        <taxon>Peronosporales</taxon>
        <taxon>Peronosporaceae</taxon>
        <taxon>Phytophthora</taxon>
    </lineage>
</organism>
<proteinExistence type="predicted"/>
<name>A0A6A4FSG8_9STRA</name>
<gene>
    <name evidence="2" type="ORF">PR003_g6415</name>
</gene>
<comment type="caution">
    <text evidence="2">The sequence shown here is derived from an EMBL/GenBank/DDBJ whole genome shotgun (WGS) entry which is preliminary data.</text>
</comment>
<dbReference type="Proteomes" id="UP000434957">
    <property type="component" value="Unassembled WGS sequence"/>
</dbReference>
<evidence type="ECO:0000313" key="3">
    <source>
        <dbReference type="Proteomes" id="UP000434957"/>
    </source>
</evidence>
<dbReference type="EMBL" id="QXFT01000285">
    <property type="protein sequence ID" value="KAE9348447.1"/>
    <property type="molecule type" value="Genomic_DNA"/>
</dbReference>